<feature type="region of interest" description="Disordered" evidence="1">
    <location>
        <begin position="113"/>
        <end position="132"/>
    </location>
</feature>
<feature type="region of interest" description="Disordered" evidence="1">
    <location>
        <begin position="188"/>
        <end position="276"/>
    </location>
</feature>
<evidence type="ECO:0000313" key="2">
    <source>
        <dbReference type="EMBL" id="PSL54145.1"/>
    </source>
</evidence>
<name>A0A2P8I6R6_SACCR</name>
<evidence type="ECO:0000256" key="1">
    <source>
        <dbReference type="SAM" id="MobiDB-lite"/>
    </source>
</evidence>
<sequence length="276" mass="30004">MPAVTCRRAASCRADQGRDADYQPDHGDGHQQPGHADDLQSGDPLGLRHARSARGDQQARVAVVQRQGLAVHPQRERGQRVAGVRGGQRARAVEAVALQRLHPDVTGLDARRRRQVAHGHAGPPRRRAPALDARDRQLGRGLRQRFEFPAGEPTCADGQPPIVVHSEHSSGGGGAVGVGVRVGRAVRERPAPLRQHGDPPQDRPELGGGDVGRLLRCRGRAQPGLRQARHRWPPPCSPVVSRRSRHGGAVLPELPGAPSHWRQRRRWPSWPPTCPG</sequence>
<accession>A0A2P8I6R6</accession>
<dbReference type="Proteomes" id="UP000241118">
    <property type="component" value="Unassembled WGS sequence"/>
</dbReference>
<protein>
    <submittedName>
        <fullName evidence="2">Uncharacterized protein</fullName>
    </submittedName>
</protein>
<feature type="compositionally biased region" description="Basic and acidic residues" evidence="1">
    <location>
        <begin position="15"/>
        <end position="29"/>
    </location>
</feature>
<feature type="compositionally biased region" description="Basic residues" evidence="1">
    <location>
        <begin position="113"/>
        <end position="128"/>
    </location>
</feature>
<keyword evidence="3" id="KW-1185">Reference proteome</keyword>
<evidence type="ECO:0000313" key="3">
    <source>
        <dbReference type="Proteomes" id="UP000241118"/>
    </source>
</evidence>
<feature type="compositionally biased region" description="Basic and acidic residues" evidence="1">
    <location>
        <begin position="188"/>
        <end position="205"/>
    </location>
</feature>
<feature type="region of interest" description="Disordered" evidence="1">
    <location>
        <begin position="1"/>
        <end position="56"/>
    </location>
</feature>
<gene>
    <name evidence="2" type="ORF">B0I31_107200</name>
</gene>
<dbReference type="AlphaFoldDB" id="A0A2P8I6R6"/>
<organism evidence="2 3">
    <name type="scientific">Saccharothrix carnea</name>
    <dbReference type="NCBI Taxonomy" id="1280637"/>
    <lineage>
        <taxon>Bacteria</taxon>
        <taxon>Bacillati</taxon>
        <taxon>Actinomycetota</taxon>
        <taxon>Actinomycetes</taxon>
        <taxon>Pseudonocardiales</taxon>
        <taxon>Pseudonocardiaceae</taxon>
        <taxon>Saccharothrix</taxon>
    </lineage>
</organism>
<comment type="caution">
    <text evidence="2">The sequence shown here is derived from an EMBL/GenBank/DDBJ whole genome shotgun (WGS) entry which is preliminary data.</text>
</comment>
<proteinExistence type="predicted"/>
<dbReference type="EMBL" id="PYAX01000007">
    <property type="protein sequence ID" value="PSL54145.1"/>
    <property type="molecule type" value="Genomic_DNA"/>
</dbReference>
<reference evidence="2 3" key="1">
    <citation type="submission" date="2018-03" db="EMBL/GenBank/DDBJ databases">
        <title>Genomic Encyclopedia of Type Strains, Phase III (KMG-III): the genomes of soil and plant-associated and newly described type strains.</title>
        <authorList>
            <person name="Whitman W."/>
        </authorList>
    </citation>
    <scope>NUCLEOTIDE SEQUENCE [LARGE SCALE GENOMIC DNA]</scope>
    <source>
        <strain evidence="2 3">CGMCC 4.7097</strain>
    </source>
</reference>